<feature type="active site" description="Charge relay system" evidence="5 6">
    <location>
        <position position="572"/>
    </location>
</feature>
<dbReference type="InterPro" id="IPR022398">
    <property type="entry name" value="Peptidase_S8_His-AS"/>
</dbReference>
<dbReference type="OrthoDB" id="614750at2"/>
<dbReference type="SUPFAM" id="SSF52743">
    <property type="entry name" value="Subtilisin-like"/>
    <property type="match status" value="1"/>
</dbReference>
<evidence type="ECO:0000313" key="10">
    <source>
        <dbReference type="Proteomes" id="UP000294513"/>
    </source>
</evidence>
<evidence type="ECO:0000256" key="2">
    <source>
        <dbReference type="ARBA" id="ARBA00022670"/>
    </source>
</evidence>
<feature type="region of interest" description="Disordered" evidence="7">
    <location>
        <begin position="69"/>
        <end position="103"/>
    </location>
</feature>
<dbReference type="InterPro" id="IPR036852">
    <property type="entry name" value="Peptidase_S8/S53_dom_sf"/>
</dbReference>
<feature type="active site" description="Charge relay system" evidence="5 6">
    <location>
        <position position="396"/>
    </location>
</feature>
<dbReference type="GO" id="GO:0004252">
    <property type="term" value="F:serine-type endopeptidase activity"/>
    <property type="evidence" value="ECO:0007669"/>
    <property type="project" value="UniProtKB-UniRule"/>
</dbReference>
<dbReference type="AlphaFoldDB" id="A0A4R5BD40"/>
<dbReference type="InterPro" id="IPR023828">
    <property type="entry name" value="Peptidase_S8_Ser-AS"/>
</dbReference>
<feature type="domain" description="Peptidase S8/S53" evidence="8">
    <location>
        <begin position="356"/>
        <end position="619"/>
    </location>
</feature>
<accession>A0A4R5BD40</accession>
<evidence type="ECO:0000256" key="6">
    <source>
        <dbReference type="PROSITE-ProRule" id="PRU01240"/>
    </source>
</evidence>
<evidence type="ECO:0000256" key="1">
    <source>
        <dbReference type="ARBA" id="ARBA00011073"/>
    </source>
</evidence>
<gene>
    <name evidence="9" type="ORF">E1298_21235</name>
</gene>
<comment type="caution">
    <text evidence="9">The sequence shown here is derived from an EMBL/GenBank/DDBJ whole genome shotgun (WGS) entry which is preliminary data.</text>
</comment>
<dbReference type="PROSITE" id="PS00137">
    <property type="entry name" value="SUBTILASE_HIS"/>
    <property type="match status" value="1"/>
</dbReference>
<evidence type="ECO:0000313" key="9">
    <source>
        <dbReference type="EMBL" id="TDD83475.1"/>
    </source>
</evidence>
<dbReference type="PRINTS" id="PR00723">
    <property type="entry name" value="SUBTILISIN"/>
</dbReference>
<dbReference type="PROSITE" id="PS00138">
    <property type="entry name" value="SUBTILASE_SER"/>
    <property type="match status" value="1"/>
</dbReference>
<evidence type="ECO:0000256" key="4">
    <source>
        <dbReference type="ARBA" id="ARBA00022825"/>
    </source>
</evidence>
<keyword evidence="10" id="KW-1185">Reference proteome</keyword>
<organism evidence="9 10">
    <name type="scientific">Actinomadura rubrisoli</name>
    <dbReference type="NCBI Taxonomy" id="2530368"/>
    <lineage>
        <taxon>Bacteria</taxon>
        <taxon>Bacillati</taxon>
        <taxon>Actinomycetota</taxon>
        <taxon>Actinomycetes</taxon>
        <taxon>Streptosporangiales</taxon>
        <taxon>Thermomonosporaceae</taxon>
        <taxon>Actinomadura</taxon>
    </lineage>
</organism>
<feature type="active site" description="Charge relay system" evidence="5 6">
    <location>
        <position position="365"/>
    </location>
</feature>
<comment type="similarity">
    <text evidence="1 6">Belongs to the peptidase S8 family.</text>
</comment>
<name>A0A4R5BD40_9ACTN</name>
<dbReference type="GO" id="GO:0006508">
    <property type="term" value="P:proteolysis"/>
    <property type="evidence" value="ECO:0007669"/>
    <property type="project" value="UniProtKB-KW"/>
</dbReference>
<evidence type="ECO:0000256" key="3">
    <source>
        <dbReference type="ARBA" id="ARBA00022801"/>
    </source>
</evidence>
<evidence type="ECO:0000259" key="8">
    <source>
        <dbReference type="Pfam" id="PF00082"/>
    </source>
</evidence>
<proteinExistence type="inferred from homology"/>
<dbReference type="InterPro" id="IPR015500">
    <property type="entry name" value="Peptidase_S8_subtilisin-rel"/>
</dbReference>
<dbReference type="Gene3D" id="3.40.50.200">
    <property type="entry name" value="Peptidase S8/S53 domain"/>
    <property type="match status" value="1"/>
</dbReference>
<keyword evidence="3 6" id="KW-0378">Hydrolase</keyword>
<dbReference type="InterPro" id="IPR000209">
    <property type="entry name" value="Peptidase_S8/S53_dom"/>
</dbReference>
<reference evidence="9 10" key="1">
    <citation type="submission" date="2019-03" db="EMBL/GenBank/DDBJ databases">
        <title>Draft genome sequences of novel Actinobacteria.</title>
        <authorList>
            <person name="Sahin N."/>
            <person name="Ay H."/>
            <person name="Saygin H."/>
        </authorList>
    </citation>
    <scope>NUCLEOTIDE SEQUENCE [LARGE SCALE GENOMIC DNA]</scope>
    <source>
        <strain evidence="9 10">H3C3</strain>
    </source>
</reference>
<evidence type="ECO:0000256" key="7">
    <source>
        <dbReference type="SAM" id="MobiDB-lite"/>
    </source>
</evidence>
<dbReference type="PANTHER" id="PTHR43806">
    <property type="entry name" value="PEPTIDASE S8"/>
    <property type="match status" value="1"/>
</dbReference>
<dbReference type="PROSITE" id="PS51892">
    <property type="entry name" value="SUBTILASE"/>
    <property type="match status" value="1"/>
</dbReference>
<keyword evidence="2 6" id="KW-0645">Protease</keyword>
<dbReference type="EMBL" id="SMKU01000112">
    <property type="protein sequence ID" value="TDD83475.1"/>
    <property type="molecule type" value="Genomic_DNA"/>
</dbReference>
<keyword evidence="4 6" id="KW-0720">Serine protease</keyword>
<sequence>MRVCAYQQRGCACSRDVPLPRWTLGRPRLSKRRFRPLRLTSRASDARAEPLIGGHFVTGIPRAASILRGDGSSIGSGTSSQRRGAWRGLPRPQAACRGPPCRQAAVPSGDSSCRWWLSPMARPVRPKGERGRRVVSVSIRRRKTMHLRTRARWRLPAAAMLLSLLPTLSPAIPASAAPAPSGTVKADAAGTAPRTVTLITGDRVTVTGQGVSVEPAKGRAGVPFLNQNVAGEQHIIPVDALPLLRSGRLDPRLFDIRTLLDFGYDARPKGLPLIVTRPKTSPRSAIDLPNLAVTRELPAANAVAADAGSGTALWKSLITRPAAGTKVWLDGRRRLLLDTSVPLVGAPAAWKAGFDGKGVKVAVLDTGADATHPDLAERVVAERNFTPDEPEDTIGHGTHVASTVAGSGAAADGRYRGVAPGASLLVGKVCLGRECPDSLILEGMQWAAEQGADVVNLSFGSADRPGIDPVEEAVGNLTQRYGTLFVAAAGNGGELHPSIRISSPSSADAALSVAATTKADELAGFSSRGPRPGDSALKPDISAPGRSIVAARGKDMWPPAPDQKYVSFTGTSISAPHVSGAAAILAQQHPDWTPAQLKAHLMGTAKPLPGVEVTRQGAGRLDVARAVGQTVTAEPGSMSFGLQRWPHDGPAVPKPVTYVNHGKEPVTLKLSTEAKGPDGKPVPAAGFTPSPSSVTVPAGGQAKVTLSADTKAIGAVYGYITGHLRATAGDTVIGMPFSLENEQESYDLTIKHLDRAGAPATGFLDTLFRMDKPGVYGTLGPGKGDTVRVPKGVYTVNSVIGQDQDNLTTLLVQQRLEVTSAQTIVADARQAKPVTVTPPRNDLQWRAAQVGAGFSSPGNSYNFMLQATGFDQITAGRMGPDEPVKGFRSFVRGTVLQPGPDGTDTDSPAVYHLAWPTGQRMITGFTKKVEQRDLATVKVSRAINTAGGTGRSGTFPSTDQGLLGNVAPSLSTRLPFHRTEYYTTEGGVRWQAIEFEFRPDFQPASYLESAPVAYRAGRSYTEKWNYAVIGPTLPRGGRPMVQRDGDVLKLETAFNGDGSGRYGTIWGDARTLAVLYRNGVEIGRKPFAMTEFPVPPEPSDYRLHITAERRSGELSTLVDVAWTFRSGHPDEGKPALLPLWAVRYVPPVDDHGTAEAGREIELPVITESQPDGDAGRPRDLTVQVSVDDGKTWQDAKLSRTPHGTVALIKHPAANGFVSLRATAEDSDGNKLEQTIIHAYRIATRP</sequence>
<dbReference type="InterPro" id="IPR050131">
    <property type="entry name" value="Peptidase_S8_subtilisin-like"/>
</dbReference>
<feature type="compositionally biased region" description="Low complexity" evidence="7">
    <location>
        <begin position="69"/>
        <end position="83"/>
    </location>
</feature>
<dbReference type="Pfam" id="PF00082">
    <property type="entry name" value="Peptidase_S8"/>
    <property type="match status" value="1"/>
</dbReference>
<protein>
    <submittedName>
        <fullName evidence="9">Peptidase S8</fullName>
    </submittedName>
</protein>
<dbReference type="Proteomes" id="UP000294513">
    <property type="component" value="Unassembled WGS sequence"/>
</dbReference>
<dbReference type="PANTHER" id="PTHR43806:SF11">
    <property type="entry name" value="CEREVISIN-RELATED"/>
    <property type="match status" value="1"/>
</dbReference>
<evidence type="ECO:0000256" key="5">
    <source>
        <dbReference type="PIRSR" id="PIRSR615500-1"/>
    </source>
</evidence>